<keyword evidence="5" id="KW-1278">Translocase</keyword>
<keyword evidence="4 7" id="KW-0067">ATP-binding</keyword>
<evidence type="ECO:0000256" key="3">
    <source>
        <dbReference type="ARBA" id="ARBA00022741"/>
    </source>
</evidence>
<dbReference type="PANTHER" id="PTHR42798">
    <property type="entry name" value="LIPOPROTEIN-RELEASING SYSTEM ATP-BINDING PROTEIN LOLD"/>
    <property type="match status" value="1"/>
</dbReference>
<evidence type="ECO:0000259" key="6">
    <source>
        <dbReference type="PROSITE" id="PS50893"/>
    </source>
</evidence>
<dbReference type="SMART" id="SM00382">
    <property type="entry name" value="AAA"/>
    <property type="match status" value="1"/>
</dbReference>
<dbReference type="PROSITE" id="PS00211">
    <property type="entry name" value="ABC_TRANSPORTER_1"/>
    <property type="match status" value="1"/>
</dbReference>
<dbReference type="PROSITE" id="PS50893">
    <property type="entry name" value="ABC_TRANSPORTER_2"/>
    <property type="match status" value="1"/>
</dbReference>
<keyword evidence="3" id="KW-0547">Nucleotide-binding</keyword>
<organism evidence="7 8">
    <name type="scientific">Adhaeribacter terrigena</name>
    <dbReference type="NCBI Taxonomy" id="2793070"/>
    <lineage>
        <taxon>Bacteria</taxon>
        <taxon>Pseudomonadati</taxon>
        <taxon>Bacteroidota</taxon>
        <taxon>Cytophagia</taxon>
        <taxon>Cytophagales</taxon>
        <taxon>Hymenobacteraceae</taxon>
        <taxon>Adhaeribacter</taxon>
    </lineage>
</organism>
<dbReference type="InterPro" id="IPR017911">
    <property type="entry name" value="MacB-like_ATP-bd"/>
</dbReference>
<dbReference type="Pfam" id="PF00005">
    <property type="entry name" value="ABC_tran"/>
    <property type="match status" value="1"/>
</dbReference>
<comment type="caution">
    <text evidence="7">The sequence shown here is derived from an EMBL/GenBank/DDBJ whole genome shotgun (WGS) entry which is preliminary data.</text>
</comment>
<dbReference type="InterPro" id="IPR003593">
    <property type="entry name" value="AAA+_ATPase"/>
</dbReference>
<dbReference type="SUPFAM" id="SSF52540">
    <property type="entry name" value="P-loop containing nucleoside triphosphate hydrolases"/>
    <property type="match status" value="1"/>
</dbReference>
<dbReference type="GO" id="GO:0005524">
    <property type="term" value="F:ATP binding"/>
    <property type="evidence" value="ECO:0007669"/>
    <property type="project" value="UniProtKB-KW"/>
</dbReference>
<comment type="similarity">
    <text evidence="1">Belongs to the ABC transporter superfamily.</text>
</comment>
<evidence type="ECO:0000313" key="7">
    <source>
        <dbReference type="EMBL" id="MBK0401996.1"/>
    </source>
</evidence>
<dbReference type="CDD" id="cd03255">
    <property type="entry name" value="ABC_MJ0796_LolCDE_FtsE"/>
    <property type="match status" value="1"/>
</dbReference>
<feature type="domain" description="ABC transporter" evidence="6">
    <location>
        <begin position="2"/>
        <end position="238"/>
    </location>
</feature>
<name>A0ABS1BXX7_9BACT</name>
<evidence type="ECO:0000313" key="8">
    <source>
        <dbReference type="Proteomes" id="UP000644147"/>
    </source>
</evidence>
<keyword evidence="2" id="KW-0813">Transport</keyword>
<proteinExistence type="inferred from homology"/>
<dbReference type="Gene3D" id="3.40.50.300">
    <property type="entry name" value="P-loop containing nucleotide triphosphate hydrolases"/>
    <property type="match status" value="1"/>
</dbReference>
<keyword evidence="8" id="KW-1185">Reference proteome</keyword>
<dbReference type="InterPro" id="IPR017871">
    <property type="entry name" value="ABC_transporter-like_CS"/>
</dbReference>
<evidence type="ECO:0000256" key="2">
    <source>
        <dbReference type="ARBA" id="ARBA00022448"/>
    </source>
</evidence>
<dbReference type="EMBL" id="JAEHFX010000001">
    <property type="protein sequence ID" value="MBK0401996.1"/>
    <property type="molecule type" value="Genomic_DNA"/>
</dbReference>
<dbReference type="PANTHER" id="PTHR42798:SF6">
    <property type="entry name" value="CELL DIVISION ATP-BINDING PROTEIN FTSE"/>
    <property type="match status" value="1"/>
</dbReference>
<reference evidence="7 8" key="1">
    <citation type="submission" date="2020-12" db="EMBL/GenBank/DDBJ databases">
        <title>Bacterial novel species Adhaeribacter sp. BT258 isolated from soil.</title>
        <authorList>
            <person name="Jung H.-Y."/>
        </authorList>
    </citation>
    <scope>NUCLEOTIDE SEQUENCE [LARGE SCALE GENOMIC DNA]</scope>
    <source>
        <strain evidence="7 8">BT258</strain>
    </source>
</reference>
<gene>
    <name evidence="7" type="ORF">I5M27_03305</name>
</gene>
<dbReference type="InterPro" id="IPR003439">
    <property type="entry name" value="ABC_transporter-like_ATP-bd"/>
</dbReference>
<evidence type="ECO:0000256" key="5">
    <source>
        <dbReference type="ARBA" id="ARBA00022967"/>
    </source>
</evidence>
<evidence type="ECO:0000256" key="4">
    <source>
        <dbReference type="ARBA" id="ARBA00022840"/>
    </source>
</evidence>
<accession>A0ABS1BXX7</accession>
<evidence type="ECO:0000256" key="1">
    <source>
        <dbReference type="ARBA" id="ARBA00005417"/>
    </source>
</evidence>
<sequence>MIQTNEISRIYRMGSETIHALRSISITINKGEYVAFMGPSGSGKSTLMNIVGCLDTPSSGQYILNGKDVSNMTDNELAEVRNKEIGFVFQTFNLLPRSSALDNVALPLVYAGYKKSIRDEKAMAALASVGLADRAKHKPNELSGGQRQRVAIARALINDPSIILADEPTGNLDSKTSYEIMDLFEKLYEKGNTIIMVTHEEDIAKYAHRIVRLRDGLIESDIENLEVATHLQNTAPKI</sequence>
<protein>
    <submittedName>
        <fullName evidence="7">ABC transporter ATP-binding protein</fullName>
    </submittedName>
</protein>
<dbReference type="Proteomes" id="UP000644147">
    <property type="component" value="Unassembled WGS sequence"/>
</dbReference>
<dbReference type="InterPro" id="IPR027417">
    <property type="entry name" value="P-loop_NTPase"/>
</dbReference>